<dbReference type="PANTHER" id="PTHR47676:SF1">
    <property type="entry name" value="SMR DOMAIN-CONTAINING PROTEIN"/>
    <property type="match status" value="1"/>
</dbReference>
<sequence length="297" mass="32008">MKAQTKRKKRRPSRAASSTPAKAQPSPPARQQEEDERKVVLALMEAFDSISIEDASAAYKEAKGDVDKAADILASLTEDPSTSSVSSGISGFDSGSGSGSSSGSASSSGSSEGFMEGRLVGGQGFRGSHHKQKRVVAVTGTVSTMLGKEYVKASQRRDSSKKKELFQFGNGASQRDEAEQFLCSMLGDECELNLAVVKDVLCQCGYNVEKAMDALLDLSGSSSEQSSNYNSAAEPGNQKGHMEYADNLADKASDSTSYSSASDQYESIWDYGYRGDRRQNWLKKLIRRLPWISSRLG</sequence>
<feature type="compositionally biased region" description="Low complexity" evidence="1">
    <location>
        <begin position="101"/>
        <end position="113"/>
    </location>
</feature>
<proteinExistence type="predicted"/>
<feature type="compositionally biased region" description="Low complexity" evidence="1">
    <location>
        <begin position="81"/>
        <end position="93"/>
    </location>
</feature>
<evidence type="ECO:0000256" key="1">
    <source>
        <dbReference type="SAM" id="MobiDB-lite"/>
    </source>
</evidence>
<protein>
    <recommendedName>
        <fullName evidence="2">At5g58720/SDE5-like UBA-like domain-containing protein</fullName>
    </recommendedName>
</protein>
<feature type="compositionally biased region" description="Basic residues" evidence="1">
    <location>
        <begin position="1"/>
        <end position="13"/>
    </location>
</feature>
<dbReference type="AlphaFoldDB" id="I6XCR8"/>
<dbReference type="InterPro" id="IPR056254">
    <property type="entry name" value="At5g58720/SDE5-like_UBA-like"/>
</dbReference>
<dbReference type="InterPro" id="IPR055319">
    <property type="entry name" value="At5g58720-like"/>
</dbReference>
<dbReference type="Pfam" id="PF24767">
    <property type="entry name" value="UBA_At5g58720"/>
    <property type="match status" value="1"/>
</dbReference>
<organism evidence="3">
    <name type="scientific">Linum usitatissimum</name>
    <name type="common">Flax</name>
    <name type="synonym">Linum humile</name>
    <dbReference type="NCBI Taxonomy" id="4006"/>
    <lineage>
        <taxon>Eukaryota</taxon>
        <taxon>Viridiplantae</taxon>
        <taxon>Streptophyta</taxon>
        <taxon>Embryophyta</taxon>
        <taxon>Tracheophyta</taxon>
        <taxon>Spermatophyta</taxon>
        <taxon>Magnoliopsida</taxon>
        <taxon>eudicotyledons</taxon>
        <taxon>Gunneridae</taxon>
        <taxon>Pentapetalae</taxon>
        <taxon>rosids</taxon>
        <taxon>fabids</taxon>
        <taxon>Malpighiales</taxon>
        <taxon>Linaceae</taxon>
        <taxon>Linum</taxon>
    </lineage>
</organism>
<evidence type="ECO:0000259" key="2">
    <source>
        <dbReference type="Pfam" id="PF24767"/>
    </source>
</evidence>
<dbReference type="PANTHER" id="PTHR47676">
    <property type="entry name" value="OS01G0225100 PROTEIN"/>
    <property type="match status" value="1"/>
</dbReference>
<feature type="domain" description="At5g58720/SDE5-like UBA-like" evidence="2">
    <location>
        <begin position="35"/>
        <end position="76"/>
    </location>
</feature>
<feature type="region of interest" description="Disordered" evidence="1">
    <location>
        <begin position="77"/>
        <end position="132"/>
    </location>
</feature>
<accession>I6XCR8</accession>
<dbReference type="EMBL" id="JX174446">
    <property type="protein sequence ID" value="AFN53670.1"/>
    <property type="molecule type" value="Genomic_DNA"/>
</dbReference>
<name>I6XCR8_LINUS</name>
<reference evidence="3" key="1">
    <citation type="journal article" date="2012" name="Plant J.">
        <title>The genome of flax (Linum usitatissimum) assembled de novo from short shotgun sequence reads.</title>
        <authorList>
            <person name="Wang Z."/>
            <person name="Hobson N."/>
            <person name="Galindo L."/>
            <person name="Zhu S."/>
            <person name="Shi D."/>
            <person name="McDill J."/>
            <person name="Yang L."/>
            <person name="Hawkins S."/>
            <person name="Neutelings G."/>
            <person name="Datla R."/>
            <person name="Lambert G."/>
            <person name="Galbraith D.W."/>
            <person name="Grassa C.J."/>
            <person name="Geraldes A."/>
            <person name="Cronk Q.C."/>
            <person name="Cullis C."/>
            <person name="Dash P.K."/>
            <person name="Kumar P.A."/>
            <person name="Cloutier S."/>
            <person name="Sharpe A.G."/>
            <person name="Wong G.K."/>
            <person name="Wang J."/>
            <person name="Deyholos M.K."/>
        </authorList>
    </citation>
    <scope>NUCLEOTIDE SEQUENCE</scope>
</reference>
<feature type="region of interest" description="Disordered" evidence="1">
    <location>
        <begin position="1"/>
        <end position="37"/>
    </location>
</feature>
<feature type="compositionally biased region" description="Low complexity" evidence="1">
    <location>
        <begin position="14"/>
        <end position="23"/>
    </location>
</feature>
<evidence type="ECO:0000313" key="3">
    <source>
        <dbReference type="EMBL" id="AFN53670.1"/>
    </source>
</evidence>